<evidence type="ECO:0000256" key="4">
    <source>
        <dbReference type="ARBA" id="ARBA00023136"/>
    </source>
</evidence>
<feature type="transmembrane region" description="Helical" evidence="6">
    <location>
        <begin position="598"/>
        <end position="616"/>
    </location>
</feature>
<evidence type="ECO:0000256" key="6">
    <source>
        <dbReference type="SAM" id="Phobius"/>
    </source>
</evidence>
<evidence type="ECO:0000259" key="7">
    <source>
        <dbReference type="PROSITE" id="PS50850"/>
    </source>
</evidence>
<keyword evidence="2 6" id="KW-0812">Transmembrane</keyword>
<dbReference type="GO" id="GO:0022857">
    <property type="term" value="F:transmembrane transporter activity"/>
    <property type="evidence" value="ECO:0007669"/>
    <property type="project" value="InterPro"/>
</dbReference>
<accession>A0A9P8I376</accession>
<feature type="domain" description="Major facilitator superfamily (MFS) profile" evidence="7">
    <location>
        <begin position="171"/>
        <end position="622"/>
    </location>
</feature>
<feature type="compositionally biased region" description="Basic and acidic residues" evidence="5">
    <location>
        <begin position="69"/>
        <end position="83"/>
    </location>
</feature>
<feature type="transmembrane region" description="Helical" evidence="6">
    <location>
        <begin position="266"/>
        <end position="283"/>
    </location>
</feature>
<feature type="compositionally biased region" description="Polar residues" evidence="5">
    <location>
        <begin position="19"/>
        <end position="29"/>
    </location>
</feature>
<evidence type="ECO:0000256" key="1">
    <source>
        <dbReference type="ARBA" id="ARBA00004141"/>
    </source>
</evidence>
<protein>
    <recommendedName>
        <fullName evidence="7">Major facilitator superfamily (MFS) profile domain-containing protein</fullName>
    </recommendedName>
</protein>
<dbReference type="Pfam" id="PF07690">
    <property type="entry name" value="MFS_1"/>
    <property type="match status" value="1"/>
</dbReference>
<feature type="transmembrane region" description="Helical" evidence="6">
    <location>
        <begin position="237"/>
        <end position="254"/>
    </location>
</feature>
<evidence type="ECO:0000256" key="3">
    <source>
        <dbReference type="ARBA" id="ARBA00022989"/>
    </source>
</evidence>
<feature type="region of interest" description="Disordered" evidence="5">
    <location>
        <begin position="1"/>
        <end position="83"/>
    </location>
</feature>
<feature type="compositionally biased region" description="Polar residues" evidence="5">
    <location>
        <begin position="1"/>
        <end position="12"/>
    </location>
</feature>
<feature type="transmembrane region" description="Helical" evidence="6">
    <location>
        <begin position="467"/>
        <end position="489"/>
    </location>
</feature>
<dbReference type="InterPro" id="IPR011701">
    <property type="entry name" value="MFS"/>
</dbReference>
<comment type="caution">
    <text evidence="8">The sequence shown here is derived from an EMBL/GenBank/DDBJ whole genome shotgun (WGS) entry which is preliminary data.</text>
</comment>
<feature type="transmembrane region" description="Helical" evidence="6">
    <location>
        <begin position="326"/>
        <end position="348"/>
    </location>
</feature>
<evidence type="ECO:0000313" key="9">
    <source>
        <dbReference type="Proteomes" id="UP000698800"/>
    </source>
</evidence>
<evidence type="ECO:0000313" key="8">
    <source>
        <dbReference type="EMBL" id="KAH0533887.1"/>
    </source>
</evidence>
<feature type="transmembrane region" description="Helical" evidence="6">
    <location>
        <begin position="295"/>
        <end position="314"/>
    </location>
</feature>
<comment type="subcellular location">
    <subcellularLocation>
        <location evidence="1">Membrane</location>
        <topology evidence="1">Multi-pass membrane protein</topology>
    </subcellularLocation>
</comment>
<dbReference type="Gene3D" id="1.20.1720.10">
    <property type="entry name" value="Multidrug resistance protein D"/>
    <property type="match status" value="1"/>
</dbReference>
<proteinExistence type="predicted"/>
<dbReference type="SUPFAM" id="SSF103473">
    <property type="entry name" value="MFS general substrate transporter"/>
    <property type="match status" value="1"/>
</dbReference>
<evidence type="ECO:0000256" key="2">
    <source>
        <dbReference type="ARBA" id="ARBA00022692"/>
    </source>
</evidence>
<dbReference type="Proteomes" id="UP000698800">
    <property type="component" value="Unassembled WGS sequence"/>
</dbReference>
<gene>
    <name evidence="8" type="ORF">FGG08_007494</name>
</gene>
<feature type="transmembrane region" description="Helical" evidence="6">
    <location>
        <begin position="392"/>
        <end position="412"/>
    </location>
</feature>
<dbReference type="CDD" id="cd17476">
    <property type="entry name" value="MFS_Amf1_MDR_like"/>
    <property type="match status" value="1"/>
</dbReference>
<dbReference type="PANTHER" id="PTHR42718">
    <property type="entry name" value="MAJOR FACILITATOR SUPERFAMILY MULTIDRUG TRANSPORTER MFSC"/>
    <property type="match status" value="1"/>
</dbReference>
<feature type="transmembrane region" description="Helical" evidence="6">
    <location>
        <begin position="360"/>
        <end position="380"/>
    </location>
</feature>
<keyword evidence="3 6" id="KW-1133">Transmembrane helix</keyword>
<dbReference type="Gene3D" id="1.20.1250.20">
    <property type="entry name" value="MFS general substrate transporter like domains"/>
    <property type="match status" value="1"/>
</dbReference>
<evidence type="ECO:0000256" key="5">
    <source>
        <dbReference type="SAM" id="MobiDB-lite"/>
    </source>
</evidence>
<dbReference type="PANTHER" id="PTHR42718:SF36">
    <property type="entry name" value="MULTIDRUG TRANSPORTER, PUTATIVE (AFU_ORTHOLOGUE AFUA_4G13820)-RELATED"/>
    <property type="match status" value="1"/>
</dbReference>
<reference evidence="8" key="1">
    <citation type="submission" date="2021-03" db="EMBL/GenBank/DDBJ databases">
        <title>Comparative genomics and phylogenomic investigation of the class Geoglossomycetes provide insights into ecological specialization and systematics.</title>
        <authorList>
            <person name="Melie T."/>
            <person name="Pirro S."/>
            <person name="Miller A.N."/>
            <person name="Quandt A."/>
        </authorList>
    </citation>
    <scope>NUCLEOTIDE SEQUENCE</scope>
    <source>
        <strain evidence="8">GBOQ0MN5Z8</strain>
    </source>
</reference>
<dbReference type="AlphaFoldDB" id="A0A9P8I376"/>
<dbReference type="GO" id="GO:0016020">
    <property type="term" value="C:membrane"/>
    <property type="evidence" value="ECO:0007669"/>
    <property type="project" value="UniProtKB-SubCell"/>
</dbReference>
<feature type="transmembrane region" description="Helical" evidence="6">
    <location>
        <begin position="496"/>
        <end position="515"/>
    </location>
</feature>
<dbReference type="OrthoDB" id="5086884at2759"/>
<dbReference type="InterPro" id="IPR020846">
    <property type="entry name" value="MFS_dom"/>
</dbReference>
<dbReference type="EMBL" id="JAGHQL010000320">
    <property type="protein sequence ID" value="KAH0533887.1"/>
    <property type="molecule type" value="Genomic_DNA"/>
</dbReference>
<name>A0A9P8I376_9PEZI</name>
<organism evidence="8 9">
    <name type="scientific">Glutinoglossum americanum</name>
    <dbReference type="NCBI Taxonomy" id="1670608"/>
    <lineage>
        <taxon>Eukaryota</taxon>
        <taxon>Fungi</taxon>
        <taxon>Dikarya</taxon>
        <taxon>Ascomycota</taxon>
        <taxon>Pezizomycotina</taxon>
        <taxon>Geoglossomycetes</taxon>
        <taxon>Geoglossales</taxon>
        <taxon>Geoglossaceae</taxon>
        <taxon>Glutinoglossum</taxon>
    </lineage>
</organism>
<dbReference type="InterPro" id="IPR036259">
    <property type="entry name" value="MFS_trans_sf"/>
</dbReference>
<feature type="transmembrane region" description="Helical" evidence="6">
    <location>
        <begin position="521"/>
        <end position="546"/>
    </location>
</feature>
<feature type="transmembrane region" description="Helical" evidence="6">
    <location>
        <begin position="558"/>
        <end position="578"/>
    </location>
</feature>
<sequence length="647" mass="69848">MSQALQLSSTEGSQDRQLESYQSSESTPICASGLGVSAPITTETNTEERSNEITTDGVSRPRPVTPPPKPDEPADTASRHTTEHVDAITVVTNTEDPLRNANIVKGEGLTTLESASEKLGSRYTICSTGSGTNKPEGNGPVTEEESFEARIERLGRERPPQFKSLWAEIGFCFSISMSQILTEYFVSGFNVILPTIVEDLDIPAASYTWPANAFSLVVSSFLLAFGRLADMYGGYPVYVLGLAWLCVWSLIAGFSKNQYMIDVCRALQGLGPAAFLPSGLMLMGSIYRPGPRKNIVFSIYGAAAPLGFYAGIFFSGLTGQYTRWGWYFWIGTALVLTTLVVAILTIPSDGREQKGLGVKMDWPGAILIVSGLVLVVFAITDSSHAPGGWKSPYILVTLLLGTIILGAAVYVEGWVAEMPLLPAELFKVPRMKALLLALFLTYGSLGIFLFYATFYMENIMGASSLQVVAWFTPMALGGCIISTVGGFVLHIFPGTILVLIAGAAWIVAPLLFAIAPVGANFWAYTFPSMICGTIAIDITFNITNIFITTSLPRKQQGLAGALINTIFHSSIAFCLGIAEVVVSGTAYLGLRRSYKNVFWFEVACAAAALAILALFVKIEKAKSDMTEDEKMELAAEVEKGNQELPRL</sequence>
<dbReference type="PROSITE" id="PS50850">
    <property type="entry name" value="MFS"/>
    <property type="match status" value="1"/>
</dbReference>
<keyword evidence="9" id="KW-1185">Reference proteome</keyword>
<feature type="transmembrane region" description="Helical" evidence="6">
    <location>
        <begin position="433"/>
        <end position="455"/>
    </location>
</feature>
<keyword evidence="4 6" id="KW-0472">Membrane</keyword>
<feature type="transmembrane region" description="Helical" evidence="6">
    <location>
        <begin position="207"/>
        <end position="225"/>
    </location>
</feature>